<dbReference type="AlphaFoldDB" id="A0AB72Z614"/>
<reference evidence="1 2" key="1">
    <citation type="submission" date="2011-08" db="EMBL/GenBank/DDBJ databases">
        <authorList>
            <person name="Weinstock G."/>
            <person name="Sodergren E."/>
            <person name="Clifton S."/>
            <person name="Fulton L."/>
            <person name="Fulton B."/>
            <person name="Courtney L."/>
            <person name="Fronick C."/>
            <person name="Harrison M."/>
            <person name="Strong C."/>
            <person name="Farmer C."/>
            <person name="Delahaunty K."/>
            <person name="Markovic C."/>
            <person name="Hall O."/>
            <person name="Minx P."/>
            <person name="Tomlinson C."/>
            <person name="Mitreva M."/>
            <person name="Hou S."/>
            <person name="Chen J."/>
            <person name="Wollam A."/>
            <person name="Pepin K.H."/>
            <person name="Johnson M."/>
            <person name="Bhonagiri V."/>
            <person name="Zhang X."/>
            <person name="Suruliraj S."/>
            <person name="Warren W."/>
            <person name="Chinwalla A."/>
            <person name="Mardis E.R."/>
            <person name="Wilson R.K."/>
        </authorList>
    </citation>
    <scope>NUCLEOTIDE SEQUENCE [LARGE SCALE GENOMIC DNA]</scope>
    <source>
        <strain evidence="1 2">ATCC 33091</strain>
    </source>
</reference>
<evidence type="ECO:0000313" key="2">
    <source>
        <dbReference type="Proteomes" id="UP000003597"/>
    </source>
</evidence>
<keyword evidence="2" id="KW-1185">Reference proteome</keyword>
<comment type="caution">
    <text evidence="1">The sequence shown here is derived from an EMBL/GenBank/DDBJ whole genome shotgun (WGS) entry which is preliminary data.</text>
</comment>
<accession>A0AB72Z614</accession>
<gene>
    <name evidence="1" type="ORF">HMPREF0557_02648</name>
</gene>
<dbReference type="RefSeq" id="WP_003772650.1">
    <property type="nucleotide sequence ID" value="NZ_JH556650.1"/>
</dbReference>
<dbReference type="Proteomes" id="UP000003597">
    <property type="component" value="Unassembled WGS sequence"/>
</dbReference>
<proteinExistence type="predicted"/>
<name>A0AB72Z614_LISIO</name>
<evidence type="ECO:0000313" key="1">
    <source>
        <dbReference type="EMBL" id="EHN60316.1"/>
    </source>
</evidence>
<organism evidence="1 2">
    <name type="scientific">Listeria innocua ATCC 33091</name>
    <dbReference type="NCBI Taxonomy" id="1002366"/>
    <lineage>
        <taxon>Bacteria</taxon>
        <taxon>Bacillati</taxon>
        <taxon>Bacillota</taxon>
        <taxon>Bacilli</taxon>
        <taxon>Bacillales</taxon>
        <taxon>Listeriaceae</taxon>
        <taxon>Listeria</taxon>
    </lineage>
</organism>
<dbReference type="EMBL" id="AGCN01000041">
    <property type="protein sequence ID" value="EHN60316.1"/>
    <property type="molecule type" value="Genomic_DNA"/>
</dbReference>
<sequence length="91" mass="10515">MHGNKIVKTEANKSNLIYIFERNINAKIITDMDGTFVRSVFFRYHKFLKKTGTGKKDEHNELMDGDSAAFVNNYKEKEAKVALKPAIYENK</sequence>
<protein>
    <submittedName>
        <fullName evidence="1">Uncharacterized protein</fullName>
    </submittedName>
</protein>